<evidence type="ECO:0000313" key="3">
    <source>
        <dbReference type="Proteomes" id="UP001187682"/>
    </source>
</evidence>
<accession>A0AAE8ST24</accession>
<feature type="domain" description="Heterokaryon incompatibility" evidence="1">
    <location>
        <begin position="63"/>
        <end position="219"/>
    </location>
</feature>
<keyword evidence="3" id="KW-1185">Reference proteome</keyword>
<dbReference type="Pfam" id="PF06985">
    <property type="entry name" value="HET"/>
    <property type="match status" value="1"/>
</dbReference>
<comment type="caution">
    <text evidence="2">The sequence shown here is derived from an EMBL/GenBank/DDBJ whole genome shotgun (WGS) entry which is preliminary data.</text>
</comment>
<evidence type="ECO:0000259" key="1">
    <source>
        <dbReference type="Pfam" id="PF06985"/>
    </source>
</evidence>
<evidence type="ECO:0000313" key="2">
    <source>
        <dbReference type="EMBL" id="SPN99183.1"/>
    </source>
</evidence>
<organism evidence="2 3">
    <name type="scientific">Cephalotrichum gorgonifer</name>
    <dbReference type="NCBI Taxonomy" id="2041049"/>
    <lineage>
        <taxon>Eukaryota</taxon>
        <taxon>Fungi</taxon>
        <taxon>Dikarya</taxon>
        <taxon>Ascomycota</taxon>
        <taxon>Pezizomycotina</taxon>
        <taxon>Sordariomycetes</taxon>
        <taxon>Hypocreomycetidae</taxon>
        <taxon>Microascales</taxon>
        <taxon>Microascaceae</taxon>
        <taxon>Cephalotrichum</taxon>
    </lineage>
</organism>
<name>A0AAE8ST24_9PEZI</name>
<dbReference type="PANTHER" id="PTHR24148">
    <property type="entry name" value="ANKYRIN REPEAT DOMAIN-CONTAINING PROTEIN 39 HOMOLOG-RELATED"/>
    <property type="match status" value="1"/>
</dbReference>
<reference evidence="2" key="1">
    <citation type="submission" date="2018-03" db="EMBL/GenBank/DDBJ databases">
        <authorList>
            <person name="Guldener U."/>
        </authorList>
    </citation>
    <scope>NUCLEOTIDE SEQUENCE</scope>
</reference>
<proteinExistence type="predicted"/>
<gene>
    <name evidence="2" type="ORF">DNG_02218</name>
</gene>
<dbReference type="InterPro" id="IPR010730">
    <property type="entry name" value="HET"/>
</dbReference>
<dbReference type="InterPro" id="IPR052895">
    <property type="entry name" value="HetReg/Transcr_Mod"/>
</dbReference>
<dbReference type="Proteomes" id="UP001187682">
    <property type="component" value="Unassembled WGS sequence"/>
</dbReference>
<dbReference type="EMBL" id="ONZQ02000002">
    <property type="protein sequence ID" value="SPN99183.1"/>
    <property type="molecule type" value="Genomic_DNA"/>
</dbReference>
<protein>
    <recommendedName>
        <fullName evidence="1">Heterokaryon incompatibility domain-containing protein</fullName>
    </recommendedName>
</protein>
<dbReference type="PANTHER" id="PTHR24148:SF73">
    <property type="entry name" value="HET DOMAIN PROTEIN (AFU_ORTHOLOGUE AFUA_8G01020)"/>
    <property type="match status" value="1"/>
</dbReference>
<sequence>MSVANPNEDIDPLLYRKLGANRLDDAVQEIRLISIDSIPDPANPDEIACTLRAVSLRDAADDFFALSYVWGDPHDTESILINGHRFEATRNLVEALRQVPVVKPESRRGLWVDAICINQTDIPERNAQVSIMDLIYKRARDVLCWLGPADDLSAAAMRLACRLGQDLKGARVNYEDCVIGGLDDVAYGPLISNLEGQPLMAAPALHHKPYWRRMWTLQEVVLSRHCSFISGTSLCTLDDIDTIDAFVLGIPDMANDAPRQDRSVTWSLLSGMARAEVFYSITAVSWVRKKLARSDASDSKKLLLQLLNLTADRQATDPRDKIYALAGLVPIGVDIDYFTPARQLYTAVAAYLCSSISDVAVLLQKAGLAAHSSTLGLPSWVPDWTTSYSTRGMFTAATEGQFASNRNCPPRAKQISPSMGALTVWGLRLDTIAKVGPARDEPPDSDVEHMQRLGKDIQFFLGCDARSVLRDVLPLPPDSRPYRTGCSMLDAVLRALVFGKRSYDTKNPQVVASFLECLFLDPDVGDEIDDIVEDESLTRSTAGILERVFDDARTETLDWKDIVCEAARVLQQGAFVNKIILGSGKWRHVPFVSHSGYTGYAKAGVAAGDEVYILVSSSVPVVLRRVGTRWEFLCDCIVVGMLAGEAWDESRGVQQTLEEIVLQ</sequence>
<dbReference type="AlphaFoldDB" id="A0AAE8ST24"/>